<dbReference type="PANTHER" id="PTHR37512">
    <property type="entry name" value="TRIFUNCTIONAL NAD BIOSYNTHESIS/REGULATOR PROTEIN NADR"/>
    <property type="match status" value="1"/>
</dbReference>
<dbReference type="SUPFAM" id="SSF52540">
    <property type="entry name" value="P-loop containing nucleoside triphosphate hydrolases"/>
    <property type="match status" value="1"/>
</dbReference>
<keyword evidence="3" id="KW-1185">Reference proteome</keyword>
<accession>A0ABW0ML67</accession>
<evidence type="ECO:0000313" key="3">
    <source>
        <dbReference type="Proteomes" id="UP001596101"/>
    </source>
</evidence>
<dbReference type="RefSeq" id="WP_379754687.1">
    <property type="nucleotide sequence ID" value="NZ_JBHSMR010000013.1"/>
</dbReference>
<organism evidence="2 3">
    <name type="scientific">Massilia suwonensis</name>
    <dbReference type="NCBI Taxonomy" id="648895"/>
    <lineage>
        <taxon>Bacteria</taxon>
        <taxon>Pseudomonadati</taxon>
        <taxon>Pseudomonadota</taxon>
        <taxon>Betaproteobacteria</taxon>
        <taxon>Burkholderiales</taxon>
        <taxon>Oxalobacteraceae</taxon>
        <taxon>Telluria group</taxon>
        <taxon>Massilia</taxon>
    </lineage>
</organism>
<dbReference type="Pfam" id="PF13521">
    <property type="entry name" value="AAA_28"/>
    <property type="match status" value="1"/>
</dbReference>
<dbReference type="PANTHER" id="PTHR37512:SF1">
    <property type="entry name" value="NADR_TTD14 AAA DOMAIN-CONTAINING PROTEIN"/>
    <property type="match status" value="1"/>
</dbReference>
<comment type="caution">
    <text evidence="2">The sequence shown here is derived from an EMBL/GenBank/DDBJ whole genome shotgun (WGS) entry which is preliminary data.</text>
</comment>
<sequence>MSQASKRFRHGLVVGKFCPLHRGHMALIDAAVAACDDVLVLSYTKPGFAGCERALREAWLAALYPDVRRLVLDEEMLPALCRERGIVLLPFPDNDAPDAVQRRFASWLCWDLCDVAPDAVFTSEDYGDGFAAALGDYLGERSGRPHRVAHVCLDPARTRIPVSGTAVRRDPHAHREFLDPRVYASFVERICLLGGESSGKTTLAAALAERLETAWVPEVGRARWEEQGGRLVYADMRAIAVDQLALEDRLAQQARRWLVCDSSALTTVFYSRHDYGAVDPLVRELALRPYAHTFVCAPDFPFVQDGTRRDAAFRDRQHRWYLDRLELAGIPYTLLHGPLDARIEQALDVLQRADRAIR</sequence>
<dbReference type="EMBL" id="JBHSMR010000013">
    <property type="protein sequence ID" value="MFC5478638.1"/>
    <property type="molecule type" value="Genomic_DNA"/>
</dbReference>
<gene>
    <name evidence="2" type="ORF">ACFPQ5_10585</name>
</gene>
<feature type="domain" description="NadR/Ttd14 AAA" evidence="1">
    <location>
        <begin position="189"/>
        <end position="342"/>
    </location>
</feature>
<reference evidence="3" key="1">
    <citation type="journal article" date="2019" name="Int. J. Syst. Evol. Microbiol.">
        <title>The Global Catalogue of Microorganisms (GCM) 10K type strain sequencing project: providing services to taxonomists for standard genome sequencing and annotation.</title>
        <authorList>
            <consortium name="The Broad Institute Genomics Platform"/>
            <consortium name="The Broad Institute Genome Sequencing Center for Infectious Disease"/>
            <person name="Wu L."/>
            <person name="Ma J."/>
        </authorList>
    </citation>
    <scope>NUCLEOTIDE SEQUENCE [LARGE SCALE GENOMIC DNA]</scope>
    <source>
        <strain evidence="3">CCUG 43111</strain>
    </source>
</reference>
<evidence type="ECO:0000313" key="2">
    <source>
        <dbReference type="EMBL" id="MFC5478638.1"/>
    </source>
</evidence>
<dbReference type="InterPro" id="IPR027417">
    <property type="entry name" value="P-loop_NTPase"/>
</dbReference>
<dbReference type="InterPro" id="IPR052735">
    <property type="entry name" value="NAD_biosynth-regulator"/>
</dbReference>
<dbReference type="Gene3D" id="3.40.50.620">
    <property type="entry name" value="HUPs"/>
    <property type="match status" value="1"/>
</dbReference>
<proteinExistence type="predicted"/>
<dbReference type="Gene3D" id="3.40.50.300">
    <property type="entry name" value="P-loop containing nucleotide triphosphate hydrolases"/>
    <property type="match status" value="1"/>
</dbReference>
<protein>
    <submittedName>
        <fullName evidence="2">AAA family ATPase</fullName>
    </submittedName>
</protein>
<evidence type="ECO:0000259" key="1">
    <source>
        <dbReference type="Pfam" id="PF13521"/>
    </source>
</evidence>
<dbReference type="InterPro" id="IPR014729">
    <property type="entry name" value="Rossmann-like_a/b/a_fold"/>
</dbReference>
<dbReference type="Proteomes" id="UP001596101">
    <property type="component" value="Unassembled WGS sequence"/>
</dbReference>
<name>A0ABW0ML67_9BURK</name>
<dbReference type="InterPro" id="IPR038727">
    <property type="entry name" value="NadR/Ttd14_AAA_dom"/>
</dbReference>
<dbReference type="SUPFAM" id="SSF52374">
    <property type="entry name" value="Nucleotidylyl transferase"/>
    <property type="match status" value="1"/>
</dbReference>